<dbReference type="SMART" id="SM00298">
    <property type="entry name" value="CHROMO"/>
    <property type="match status" value="1"/>
</dbReference>
<keyword evidence="3" id="KW-1185">Reference proteome</keyword>
<evidence type="ECO:0000259" key="1">
    <source>
        <dbReference type="PROSITE" id="PS50013"/>
    </source>
</evidence>
<evidence type="ECO:0000313" key="2">
    <source>
        <dbReference type="EMBL" id="GMG18061.1"/>
    </source>
</evidence>
<dbReference type="Gene3D" id="2.40.50.40">
    <property type="match status" value="1"/>
</dbReference>
<name>A0A9W6YRC4_9STRA</name>
<dbReference type="InterPro" id="IPR016197">
    <property type="entry name" value="Chromo-like_dom_sf"/>
</dbReference>
<accession>A0A9W6YRC4</accession>
<organism evidence="2 3">
    <name type="scientific">Phytophthora fragariaefolia</name>
    <dbReference type="NCBI Taxonomy" id="1490495"/>
    <lineage>
        <taxon>Eukaryota</taxon>
        <taxon>Sar</taxon>
        <taxon>Stramenopiles</taxon>
        <taxon>Oomycota</taxon>
        <taxon>Peronosporomycetes</taxon>
        <taxon>Peronosporales</taxon>
        <taxon>Peronosporaceae</taxon>
        <taxon>Phytophthora</taxon>
    </lineage>
</organism>
<dbReference type="InterPro" id="IPR023780">
    <property type="entry name" value="Chromo_domain"/>
</dbReference>
<evidence type="ECO:0000313" key="3">
    <source>
        <dbReference type="Proteomes" id="UP001165121"/>
    </source>
</evidence>
<dbReference type="OrthoDB" id="112240at2759"/>
<dbReference type="Proteomes" id="UP001165121">
    <property type="component" value="Unassembled WGS sequence"/>
</dbReference>
<dbReference type="InterPro" id="IPR000953">
    <property type="entry name" value="Chromo/chromo_shadow_dom"/>
</dbReference>
<feature type="domain" description="Chromo" evidence="1">
    <location>
        <begin position="68"/>
        <end position="130"/>
    </location>
</feature>
<dbReference type="CDD" id="cd00024">
    <property type="entry name" value="CD_CSD"/>
    <property type="match status" value="1"/>
</dbReference>
<sequence length="140" mass="16473">MHDNFRVKLKVKDTGYRVNPWVHVSRLKPRALFPKRPTDKVEVAEDDYFDAALPPEDSWEPDALNDEYEVEKILDLRWVKRTRTSPRIREYKVKWKGYDEPEWLPVTQLNCGALLYEFNQGAKARARFQAMQAGDDHPGV</sequence>
<dbReference type="PROSITE" id="PS50013">
    <property type="entry name" value="CHROMO_2"/>
    <property type="match status" value="1"/>
</dbReference>
<comment type="caution">
    <text evidence="2">The sequence shown here is derived from an EMBL/GenBank/DDBJ whole genome shotgun (WGS) entry which is preliminary data.</text>
</comment>
<dbReference type="AlphaFoldDB" id="A0A9W6YRC4"/>
<dbReference type="SUPFAM" id="SSF54160">
    <property type="entry name" value="Chromo domain-like"/>
    <property type="match status" value="1"/>
</dbReference>
<reference evidence="2" key="1">
    <citation type="submission" date="2023-04" db="EMBL/GenBank/DDBJ databases">
        <title>Phytophthora fragariaefolia NBRC 109709.</title>
        <authorList>
            <person name="Ichikawa N."/>
            <person name="Sato H."/>
            <person name="Tonouchi N."/>
        </authorList>
    </citation>
    <scope>NUCLEOTIDE SEQUENCE</scope>
    <source>
        <strain evidence="2">NBRC 109709</strain>
    </source>
</reference>
<dbReference type="Pfam" id="PF00385">
    <property type="entry name" value="Chromo"/>
    <property type="match status" value="1"/>
</dbReference>
<protein>
    <submittedName>
        <fullName evidence="2">Unnamed protein product</fullName>
    </submittedName>
</protein>
<dbReference type="EMBL" id="BSXT01019208">
    <property type="protein sequence ID" value="GMG18061.1"/>
    <property type="molecule type" value="Genomic_DNA"/>
</dbReference>
<gene>
    <name evidence="2" type="ORF">Pfra01_003052900</name>
</gene>
<proteinExistence type="predicted"/>